<evidence type="ECO:0000313" key="2">
    <source>
        <dbReference type="EMBL" id="HIU38865.1"/>
    </source>
</evidence>
<dbReference type="Proteomes" id="UP000824076">
    <property type="component" value="Unassembled WGS sequence"/>
</dbReference>
<sequence length="143" mass="15333">MKHMFAAIIALSLLSGCRSNKEATTCNHLATATQAASADSVVAAVRTNATSQLRGQITEVAFYPPDTSGRIAVRHIRTVTAARADANSARAGIAAMRKDSAREVASAVRSQQTKSERSNNSGFRFWSVIALLLLIFILIKKKS</sequence>
<comment type="caution">
    <text evidence="2">The sequence shown here is derived from an EMBL/GenBank/DDBJ whole genome shotgun (WGS) entry which is preliminary data.</text>
</comment>
<accession>A0A9D1IKY5</accession>
<keyword evidence="1" id="KW-0472">Membrane</keyword>
<keyword evidence="1" id="KW-1133">Transmembrane helix</keyword>
<gene>
    <name evidence="2" type="ORF">IAD18_04270</name>
</gene>
<evidence type="ECO:0000256" key="1">
    <source>
        <dbReference type="SAM" id="Phobius"/>
    </source>
</evidence>
<name>A0A9D1IKY5_9BACT</name>
<dbReference type="AlphaFoldDB" id="A0A9D1IKY5"/>
<reference evidence="2" key="2">
    <citation type="journal article" date="2021" name="PeerJ">
        <title>Extensive microbial diversity within the chicken gut microbiome revealed by metagenomics and culture.</title>
        <authorList>
            <person name="Gilroy R."/>
            <person name="Ravi A."/>
            <person name="Getino M."/>
            <person name="Pursley I."/>
            <person name="Horton D.L."/>
            <person name="Alikhan N.F."/>
            <person name="Baker D."/>
            <person name="Gharbi K."/>
            <person name="Hall N."/>
            <person name="Watson M."/>
            <person name="Adriaenssens E.M."/>
            <person name="Foster-Nyarko E."/>
            <person name="Jarju S."/>
            <person name="Secka A."/>
            <person name="Antonio M."/>
            <person name="Oren A."/>
            <person name="Chaudhuri R.R."/>
            <person name="La Ragione R."/>
            <person name="Hildebrand F."/>
            <person name="Pallen M.J."/>
        </authorList>
    </citation>
    <scope>NUCLEOTIDE SEQUENCE</scope>
    <source>
        <strain evidence="2">17073</strain>
    </source>
</reference>
<protein>
    <recommendedName>
        <fullName evidence="4">Lipoprotein</fullName>
    </recommendedName>
</protein>
<proteinExistence type="predicted"/>
<evidence type="ECO:0000313" key="3">
    <source>
        <dbReference type="Proteomes" id="UP000824076"/>
    </source>
</evidence>
<keyword evidence="1" id="KW-0812">Transmembrane</keyword>
<dbReference type="PROSITE" id="PS51257">
    <property type="entry name" value="PROKAR_LIPOPROTEIN"/>
    <property type="match status" value="1"/>
</dbReference>
<dbReference type="EMBL" id="DVMS01000123">
    <property type="protein sequence ID" value="HIU38865.1"/>
    <property type="molecule type" value="Genomic_DNA"/>
</dbReference>
<reference evidence="2" key="1">
    <citation type="submission" date="2020-10" db="EMBL/GenBank/DDBJ databases">
        <authorList>
            <person name="Gilroy R."/>
        </authorList>
    </citation>
    <scope>NUCLEOTIDE SEQUENCE</scope>
    <source>
        <strain evidence="2">17073</strain>
    </source>
</reference>
<evidence type="ECO:0008006" key="4">
    <source>
        <dbReference type="Google" id="ProtNLM"/>
    </source>
</evidence>
<organism evidence="2 3">
    <name type="scientific">Candidatus Limisoma intestinavium</name>
    <dbReference type="NCBI Taxonomy" id="2840856"/>
    <lineage>
        <taxon>Bacteria</taxon>
        <taxon>Pseudomonadati</taxon>
        <taxon>Bacteroidota</taxon>
        <taxon>Bacteroidia</taxon>
        <taxon>Bacteroidales</taxon>
        <taxon>Candidatus Limisoma</taxon>
    </lineage>
</organism>
<feature type="transmembrane region" description="Helical" evidence="1">
    <location>
        <begin position="123"/>
        <end position="139"/>
    </location>
</feature>